<evidence type="ECO:0000313" key="5">
    <source>
        <dbReference type="EMBL" id="RLQ84697.1"/>
    </source>
</evidence>
<dbReference type="PANTHER" id="PTHR30146:SF109">
    <property type="entry name" value="HTH-TYPE TRANSCRIPTIONAL REGULATOR GALS"/>
    <property type="match status" value="1"/>
</dbReference>
<dbReference type="EMBL" id="RCWJ01000002">
    <property type="protein sequence ID" value="RLQ84697.1"/>
    <property type="molecule type" value="Genomic_DNA"/>
</dbReference>
<dbReference type="SMART" id="SM00354">
    <property type="entry name" value="HTH_LACI"/>
    <property type="match status" value="1"/>
</dbReference>
<dbReference type="PANTHER" id="PTHR30146">
    <property type="entry name" value="LACI-RELATED TRANSCRIPTIONAL REPRESSOR"/>
    <property type="match status" value="1"/>
</dbReference>
<dbReference type="SUPFAM" id="SSF53822">
    <property type="entry name" value="Periplasmic binding protein-like I"/>
    <property type="match status" value="1"/>
</dbReference>
<dbReference type="CDD" id="cd01392">
    <property type="entry name" value="HTH_LacI"/>
    <property type="match status" value="1"/>
</dbReference>
<keyword evidence="6" id="KW-1185">Reference proteome</keyword>
<dbReference type="GO" id="GO:0000976">
    <property type="term" value="F:transcription cis-regulatory region binding"/>
    <property type="evidence" value="ECO:0007669"/>
    <property type="project" value="TreeGrafter"/>
</dbReference>
<dbReference type="OrthoDB" id="37081at2"/>
<dbReference type="Proteomes" id="UP000282460">
    <property type="component" value="Unassembled WGS sequence"/>
</dbReference>
<gene>
    <name evidence="5" type="ORF">D9V28_10055</name>
</gene>
<dbReference type="AlphaFoldDB" id="A0A3L7J2A9"/>
<keyword evidence="1" id="KW-0805">Transcription regulation</keyword>
<dbReference type="InterPro" id="IPR028082">
    <property type="entry name" value="Peripla_BP_I"/>
</dbReference>
<dbReference type="Gene3D" id="1.10.260.40">
    <property type="entry name" value="lambda repressor-like DNA-binding domains"/>
    <property type="match status" value="1"/>
</dbReference>
<dbReference type="CDD" id="cd06267">
    <property type="entry name" value="PBP1_LacI_sugar_binding-like"/>
    <property type="match status" value="1"/>
</dbReference>
<evidence type="ECO:0000256" key="2">
    <source>
        <dbReference type="ARBA" id="ARBA00023125"/>
    </source>
</evidence>
<protein>
    <submittedName>
        <fullName evidence="5">LacI family transcriptional regulator</fullName>
    </submittedName>
</protein>
<feature type="domain" description="HTH lacI-type" evidence="4">
    <location>
        <begin position="1"/>
        <end position="53"/>
    </location>
</feature>
<proteinExistence type="predicted"/>
<name>A0A3L7J2A9_9MICO</name>
<comment type="caution">
    <text evidence="5">The sequence shown here is derived from an EMBL/GenBank/DDBJ whole genome shotgun (WGS) entry which is preliminary data.</text>
</comment>
<dbReference type="InterPro" id="IPR046335">
    <property type="entry name" value="LacI/GalR-like_sensor"/>
</dbReference>
<evidence type="ECO:0000313" key="6">
    <source>
        <dbReference type="Proteomes" id="UP000282460"/>
    </source>
</evidence>
<organism evidence="5 6">
    <name type="scientific">Mycetocola zhadangensis</name>
    <dbReference type="NCBI Taxonomy" id="1164595"/>
    <lineage>
        <taxon>Bacteria</taxon>
        <taxon>Bacillati</taxon>
        <taxon>Actinomycetota</taxon>
        <taxon>Actinomycetes</taxon>
        <taxon>Micrococcales</taxon>
        <taxon>Microbacteriaceae</taxon>
        <taxon>Mycetocola</taxon>
    </lineage>
</organism>
<dbReference type="InterPro" id="IPR000843">
    <property type="entry name" value="HTH_LacI"/>
</dbReference>
<sequence>MSDVAKRAGVALGTVSNVLNRPSIVAPTTRAKVLAAIDELGFVRNNLARSLANGRADTLGFVIVDIGNFLFVDIARGAQEASADAGMKLLLANSDVNFESQNDYLDWFDEARVGGVLLAPLDGPLDAAQRVRSHGRPVVTVNWPGEEGQSCGVTVDEEHGGFIAASHLLERGRTRLLFAGGPLSLHAVAERLAGARRAVAEWGNGATLEVAETERLTIRSGRELGAEIAARRASDRPSGIVSAADALAAGCVQALMASNVRVPEDVAIIGYDNNHFAADSIIPISTVGQPGHEMGRIAAGLLLEEMAGGEHEHRTVILAPELFERASTALPDFR</sequence>
<dbReference type="GO" id="GO:0003700">
    <property type="term" value="F:DNA-binding transcription factor activity"/>
    <property type="evidence" value="ECO:0007669"/>
    <property type="project" value="TreeGrafter"/>
</dbReference>
<dbReference type="Pfam" id="PF00356">
    <property type="entry name" value="LacI"/>
    <property type="match status" value="1"/>
</dbReference>
<evidence type="ECO:0000259" key="4">
    <source>
        <dbReference type="PROSITE" id="PS50932"/>
    </source>
</evidence>
<dbReference type="InterPro" id="IPR010982">
    <property type="entry name" value="Lambda_DNA-bd_dom_sf"/>
</dbReference>
<accession>A0A3L7J2A9</accession>
<evidence type="ECO:0000256" key="3">
    <source>
        <dbReference type="ARBA" id="ARBA00023163"/>
    </source>
</evidence>
<dbReference type="PROSITE" id="PS50932">
    <property type="entry name" value="HTH_LACI_2"/>
    <property type="match status" value="1"/>
</dbReference>
<reference evidence="5 6" key="1">
    <citation type="submission" date="2018-10" db="EMBL/GenBank/DDBJ databases">
        <authorList>
            <person name="Li J."/>
        </authorList>
    </citation>
    <scope>NUCLEOTIDE SEQUENCE [LARGE SCALE GENOMIC DNA]</scope>
    <source>
        <strain evidence="5 6">ZD1-4</strain>
    </source>
</reference>
<dbReference type="Gene3D" id="3.40.50.2300">
    <property type="match status" value="2"/>
</dbReference>
<dbReference type="SUPFAM" id="SSF47413">
    <property type="entry name" value="lambda repressor-like DNA-binding domains"/>
    <property type="match status" value="1"/>
</dbReference>
<keyword evidence="2" id="KW-0238">DNA-binding</keyword>
<dbReference type="Pfam" id="PF13377">
    <property type="entry name" value="Peripla_BP_3"/>
    <property type="match status" value="1"/>
</dbReference>
<keyword evidence="3" id="KW-0804">Transcription</keyword>
<evidence type="ECO:0000256" key="1">
    <source>
        <dbReference type="ARBA" id="ARBA00023015"/>
    </source>
</evidence>